<proteinExistence type="predicted"/>
<evidence type="ECO:0000313" key="2">
    <source>
        <dbReference type="Proteomes" id="UP000516384"/>
    </source>
</evidence>
<organism evidence="1 2">
    <name type="scientific">Paenibacillus peoriae</name>
    <dbReference type="NCBI Taxonomy" id="59893"/>
    <lineage>
        <taxon>Bacteria</taxon>
        <taxon>Bacillati</taxon>
        <taxon>Bacillota</taxon>
        <taxon>Bacilli</taxon>
        <taxon>Bacillales</taxon>
        <taxon>Paenibacillaceae</taxon>
        <taxon>Paenibacillus</taxon>
    </lineage>
</organism>
<name>A0A7H0Y2X4_9BACL</name>
<sequence>MNKTIRVSGRISKDVEGILLGCEVLGKYIVNELAHEQFPKYGENRYCGEGNDGIWKFYNHPLAFVQIYLNNKEVTFEEAIDYQILSSIGELDIQVDWVGYSELTISYFSTEHLTVGGHDIEKILSSYLGKYAIVNIEIKDEH</sequence>
<protein>
    <submittedName>
        <fullName evidence="1">Uncharacterized protein</fullName>
    </submittedName>
</protein>
<dbReference type="RefSeq" id="WP_190297332.1">
    <property type="nucleotide sequence ID" value="NZ_CP061172.1"/>
</dbReference>
<accession>A0A7H0Y2X4</accession>
<evidence type="ECO:0000313" key="1">
    <source>
        <dbReference type="EMBL" id="QNR65432.1"/>
    </source>
</evidence>
<dbReference type="Proteomes" id="UP000516384">
    <property type="component" value="Chromosome"/>
</dbReference>
<dbReference type="EMBL" id="CP061172">
    <property type="protein sequence ID" value="QNR65432.1"/>
    <property type="molecule type" value="Genomic_DNA"/>
</dbReference>
<reference evidence="1 2" key="1">
    <citation type="submission" date="2020-09" db="EMBL/GenBank/DDBJ databases">
        <title>Characterization of Paenibacillus peoriae strain ZF390 with broad-spectrum antimicrobial activity as a potential biocontrol agent.</title>
        <authorList>
            <person name="Li L."/>
            <person name="Zhao Y."/>
            <person name="Li B."/>
            <person name="Xie X."/>
        </authorList>
    </citation>
    <scope>NUCLEOTIDE SEQUENCE [LARGE SCALE GENOMIC DNA]</scope>
    <source>
        <strain evidence="1 2">ZF390</strain>
    </source>
</reference>
<gene>
    <name evidence="1" type="ORF">IAQ67_16185</name>
</gene>
<dbReference type="AlphaFoldDB" id="A0A7H0Y2X4"/>